<evidence type="ECO:0000256" key="10">
    <source>
        <dbReference type="ARBA" id="ARBA00048679"/>
    </source>
</evidence>
<dbReference type="NCBIfam" id="NF033483">
    <property type="entry name" value="PknB_PASTA_kin"/>
    <property type="match status" value="1"/>
</dbReference>
<dbReference type="CDD" id="cd14014">
    <property type="entry name" value="STKc_PknB_like"/>
    <property type="match status" value="1"/>
</dbReference>
<reference evidence="17" key="2">
    <citation type="submission" date="2020-09" db="EMBL/GenBank/DDBJ databases">
        <authorList>
            <person name="Sun Q."/>
            <person name="Zhou Y."/>
        </authorList>
    </citation>
    <scope>NUCLEOTIDE SEQUENCE</scope>
    <source>
        <strain evidence="17">CGMCC 1.15179</strain>
    </source>
</reference>
<keyword evidence="2" id="KW-0723">Serine/threonine-protein kinase</keyword>
<keyword evidence="8" id="KW-0735">Signal-anchor</keyword>
<evidence type="ECO:0000256" key="14">
    <source>
        <dbReference type="SAM" id="MobiDB-lite"/>
    </source>
</evidence>
<keyword evidence="15" id="KW-0472">Membrane</keyword>
<evidence type="ECO:0000256" key="6">
    <source>
        <dbReference type="ARBA" id="ARBA00022777"/>
    </source>
</evidence>
<dbReference type="EC" id="2.7.11.1" evidence="1"/>
<dbReference type="InterPro" id="IPR000719">
    <property type="entry name" value="Prot_kinase_dom"/>
</dbReference>
<evidence type="ECO:0000256" key="2">
    <source>
        <dbReference type="ARBA" id="ARBA00022527"/>
    </source>
</evidence>
<dbReference type="InterPro" id="IPR011009">
    <property type="entry name" value="Kinase-like_dom_sf"/>
</dbReference>
<evidence type="ECO:0000256" key="7">
    <source>
        <dbReference type="ARBA" id="ARBA00022840"/>
    </source>
</evidence>
<feature type="compositionally biased region" description="Basic and acidic residues" evidence="14">
    <location>
        <begin position="379"/>
        <end position="402"/>
    </location>
</feature>
<dbReference type="SMART" id="SM00220">
    <property type="entry name" value="S_TKc"/>
    <property type="match status" value="1"/>
</dbReference>
<dbReference type="Gene3D" id="3.30.200.20">
    <property type="entry name" value="Phosphorylase Kinase, domain 1"/>
    <property type="match status" value="1"/>
</dbReference>
<feature type="compositionally biased region" description="Acidic residues" evidence="14">
    <location>
        <begin position="403"/>
        <end position="422"/>
    </location>
</feature>
<dbReference type="PROSITE" id="PS50011">
    <property type="entry name" value="PROTEIN_KINASE_DOM"/>
    <property type="match status" value="1"/>
</dbReference>
<name>A0A8J2VGH4_9BACL</name>
<dbReference type="EMBL" id="BMHQ01000002">
    <property type="protein sequence ID" value="GGE09347.1"/>
    <property type="molecule type" value="Genomic_DNA"/>
</dbReference>
<dbReference type="Gene3D" id="1.10.510.10">
    <property type="entry name" value="Transferase(Phosphotransferase) domain 1"/>
    <property type="match status" value="1"/>
</dbReference>
<evidence type="ECO:0000256" key="13">
    <source>
        <dbReference type="PROSITE-ProRule" id="PRU10141"/>
    </source>
</evidence>
<keyword evidence="6" id="KW-0418">Kinase</keyword>
<dbReference type="PANTHER" id="PTHR43289:SF34">
    <property type="entry name" value="SERINE_THREONINE-PROTEIN KINASE YBDM-RELATED"/>
    <property type="match status" value="1"/>
</dbReference>
<dbReference type="GO" id="GO:0071224">
    <property type="term" value="P:cellular response to peptidoglycan"/>
    <property type="evidence" value="ECO:0007669"/>
    <property type="project" value="UniProtKB-ARBA"/>
</dbReference>
<comment type="subcellular location">
    <subcellularLocation>
        <location evidence="11">Spore membrane</location>
        <topology evidence="11">Single-pass type II membrane protein</topology>
    </subcellularLocation>
</comment>
<keyword evidence="18" id="KW-1185">Reference proteome</keyword>
<dbReference type="GO" id="GO:0007165">
    <property type="term" value="P:signal transduction"/>
    <property type="evidence" value="ECO:0007669"/>
    <property type="project" value="UniProtKB-ARBA"/>
</dbReference>
<feature type="region of interest" description="Disordered" evidence="14">
    <location>
        <begin position="294"/>
        <end position="332"/>
    </location>
</feature>
<feature type="region of interest" description="Disordered" evidence="14">
    <location>
        <begin position="366"/>
        <end position="440"/>
    </location>
</feature>
<evidence type="ECO:0000256" key="15">
    <source>
        <dbReference type="SAM" id="Phobius"/>
    </source>
</evidence>
<gene>
    <name evidence="17" type="ORF">GCM10011571_08290</name>
</gene>
<keyword evidence="4" id="KW-0808">Transferase</keyword>
<comment type="caution">
    <text evidence="17">The sequence shown here is derived from an EMBL/GenBank/DDBJ whole genome shotgun (WGS) entry which is preliminary data.</text>
</comment>
<feature type="transmembrane region" description="Helical" evidence="15">
    <location>
        <begin position="340"/>
        <end position="359"/>
    </location>
</feature>
<dbReference type="SUPFAM" id="SSF56112">
    <property type="entry name" value="Protein kinase-like (PK-like)"/>
    <property type="match status" value="1"/>
</dbReference>
<dbReference type="GO" id="GO:0009847">
    <property type="term" value="P:spore germination"/>
    <property type="evidence" value="ECO:0007669"/>
    <property type="project" value="UniProtKB-ARBA"/>
</dbReference>
<evidence type="ECO:0000313" key="18">
    <source>
        <dbReference type="Proteomes" id="UP000625210"/>
    </source>
</evidence>
<keyword evidence="7 13" id="KW-0067">ATP-binding</keyword>
<dbReference type="AlphaFoldDB" id="A0A8J2VGH4"/>
<dbReference type="InterPro" id="IPR017441">
    <property type="entry name" value="Protein_kinase_ATP_BS"/>
</dbReference>
<sequence>MVPLEGKRLGGRYEIVGRLGGGGMATVYKAKDLMLERLVAVKVMNESLSHDGEFIQRFMREAKAAASLSHPNVINVYDVGKERSTHYMVMEYMQGSSLMDLIQEYGPFPTEEAVTIAMQVCDGLHHAHEHGIIHRDIKPHNIMATADGRFKVGDFGISRFTGAATITQTGFVMGSVHYFSPEQARGREISHQSDIYSLGVVLYQMVTGALPYDGEEAVAIALQHIQEPVPDPRRINPDVPEELCAIIETAMAKEKHARYASARDMMEDLRHLAGGDWNSAIPSLAGRFRKVAENPVAPRATSRHHRTQTPPSAASLRRSDRHRTQRTAAYGKTNSSKKKWWWTGLATAAGIMLLFFFFWNSGDTSPSAQSSHSATTQSEGKKEKTAKKEGVPKDADSSKEAADETDDSKQEDEEQQPSEDTQDDHNDAQDPSAYPWQNDLPGPYATNQYINYHQVSGADGEYDASMMIKGPQGAFFYDVIVADPIGKRAIATQQPIPNSGDEANYTPANFHISIPQDQLPQEEGMAKVVYYRLDANGQQTDVLEDLLQKWDD</sequence>
<dbReference type="GO" id="GO:0004674">
    <property type="term" value="F:protein serine/threonine kinase activity"/>
    <property type="evidence" value="ECO:0007669"/>
    <property type="project" value="UniProtKB-KW"/>
</dbReference>
<organism evidence="17 18">
    <name type="scientific">Marinithermofilum abyssi</name>
    <dbReference type="NCBI Taxonomy" id="1571185"/>
    <lineage>
        <taxon>Bacteria</taxon>
        <taxon>Bacillati</taxon>
        <taxon>Bacillota</taxon>
        <taxon>Bacilli</taxon>
        <taxon>Bacillales</taxon>
        <taxon>Thermoactinomycetaceae</taxon>
        <taxon>Marinithermofilum</taxon>
    </lineage>
</organism>
<keyword evidence="3" id="KW-0309">Germination</keyword>
<keyword evidence="15" id="KW-1133">Transmembrane helix</keyword>
<proteinExistence type="predicted"/>
<comment type="catalytic activity">
    <reaction evidence="9">
        <text>L-threonyl-[protein] + ATP = O-phospho-L-threonyl-[protein] + ADP + H(+)</text>
        <dbReference type="Rhea" id="RHEA:46608"/>
        <dbReference type="Rhea" id="RHEA-COMP:11060"/>
        <dbReference type="Rhea" id="RHEA-COMP:11605"/>
        <dbReference type="ChEBI" id="CHEBI:15378"/>
        <dbReference type="ChEBI" id="CHEBI:30013"/>
        <dbReference type="ChEBI" id="CHEBI:30616"/>
        <dbReference type="ChEBI" id="CHEBI:61977"/>
        <dbReference type="ChEBI" id="CHEBI:456216"/>
        <dbReference type="EC" id="2.7.11.1"/>
    </reaction>
</comment>
<protein>
    <recommendedName>
        <fullName evidence="12">Serine/threonine-protein kinase PrkC</fullName>
        <ecNumber evidence="1">2.7.11.1</ecNumber>
    </recommendedName>
</protein>
<dbReference type="FunFam" id="3.30.200.20:FF:000035">
    <property type="entry name" value="Serine/threonine protein kinase Stk1"/>
    <property type="match status" value="1"/>
</dbReference>
<dbReference type="FunFam" id="1.10.510.10:FF:000021">
    <property type="entry name" value="Serine/threonine protein kinase"/>
    <property type="match status" value="1"/>
</dbReference>
<dbReference type="GO" id="GO:0005524">
    <property type="term" value="F:ATP binding"/>
    <property type="evidence" value="ECO:0007669"/>
    <property type="project" value="UniProtKB-UniRule"/>
</dbReference>
<evidence type="ECO:0000259" key="16">
    <source>
        <dbReference type="PROSITE" id="PS50011"/>
    </source>
</evidence>
<dbReference type="Pfam" id="PF00069">
    <property type="entry name" value="Pkinase"/>
    <property type="match status" value="1"/>
</dbReference>
<evidence type="ECO:0000313" key="17">
    <source>
        <dbReference type="EMBL" id="GGE09347.1"/>
    </source>
</evidence>
<evidence type="ECO:0000256" key="4">
    <source>
        <dbReference type="ARBA" id="ARBA00022679"/>
    </source>
</evidence>
<evidence type="ECO:0000256" key="5">
    <source>
        <dbReference type="ARBA" id="ARBA00022741"/>
    </source>
</evidence>
<keyword evidence="15" id="KW-0812">Transmembrane</keyword>
<reference evidence="17" key="1">
    <citation type="journal article" date="2014" name="Int. J. Syst. Evol. Microbiol.">
        <title>Complete genome sequence of Corynebacterium casei LMG S-19264T (=DSM 44701T), isolated from a smear-ripened cheese.</title>
        <authorList>
            <consortium name="US DOE Joint Genome Institute (JGI-PGF)"/>
            <person name="Walter F."/>
            <person name="Albersmeier A."/>
            <person name="Kalinowski J."/>
            <person name="Ruckert C."/>
        </authorList>
    </citation>
    <scope>NUCLEOTIDE SEQUENCE</scope>
    <source>
        <strain evidence="17">CGMCC 1.15179</strain>
    </source>
</reference>
<feature type="binding site" evidence="13">
    <location>
        <position position="42"/>
    </location>
    <ligand>
        <name>ATP</name>
        <dbReference type="ChEBI" id="CHEBI:30616"/>
    </ligand>
</feature>
<feature type="compositionally biased region" description="Low complexity" evidence="14">
    <location>
        <begin position="366"/>
        <end position="378"/>
    </location>
</feature>
<evidence type="ECO:0000256" key="11">
    <source>
        <dbReference type="ARBA" id="ARBA00060432"/>
    </source>
</evidence>
<comment type="catalytic activity">
    <reaction evidence="10">
        <text>L-seryl-[protein] + ATP = O-phospho-L-seryl-[protein] + ADP + H(+)</text>
        <dbReference type="Rhea" id="RHEA:17989"/>
        <dbReference type="Rhea" id="RHEA-COMP:9863"/>
        <dbReference type="Rhea" id="RHEA-COMP:11604"/>
        <dbReference type="ChEBI" id="CHEBI:15378"/>
        <dbReference type="ChEBI" id="CHEBI:29999"/>
        <dbReference type="ChEBI" id="CHEBI:30616"/>
        <dbReference type="ChEBI" id="CHEBI:83421"/>
        <dbReference type="ChEBI" id="CHEBI:456216"/>
        <dbReference type="EC" id="2.7.11.1"/>
    </reaction>
</comment>
<dbReference type="Proteomes" id="UP000625210">
    <property type="component" value="Unassembled WGS sequence"/>
</dbReference>
<evidence type="ECO:0000256" key="12">
    <source>
        <dbReference type="ARBA" id="ARBA00070041"/>
    </source>
</evidence>
<dbReference type="PANTHER" id="PTHR43289">
    <property type="entry name" value="MITOGEN-ACTIVATED PROTEIN KINASE KINASE KINASE 20-RELATED"/>
    <property type="match status" value="1"/>
</dbReference>
<evidence type="ECO:0000256" key="9">
    <source>
        <dbReference type="ARBA" id="ARBA00047899"/>
    </source>
</evidence>
<dbReference type="PROSITE" id="PS00107">
    <property type="entry name" value="PROTEIN_KINASE_ATP"/>
    <property type="match status" value="1"/>
</dbReference>
<keyword evidence="5 13" id="KW-0547">Nucleotide-binding</keyword>
<evidence type="ECO:0000256" key="3">
    <source>
        <dbReference type="ARBA" id="ARBA00022544"/>
    </source>
</evidence>
<accession>A0A8J2VGH4</accession>
<evidence type="ECO:0000256" key="8">
    <source>
        <dbReference type="ARBA" id="ARBA00022968"/>
    </source>
</evidence>
<feature type="domain" description="Protein kinase" evidence="16">
    <location>
        <begin position="13"/>
        <end position="274"/>
    </location>
</feature>
<evidence type="ECO:0000256" key="1">
    <source>
        <dbReference type="ARBA" id="ARBA00012513"/>
    </source>
</evidence>